<dbReference type="InterPro" id="IPR007440">
    <property type="entry name" value="Chorismate--pyruvate_lyase"/>
</dbReference>
<comment type="caution">
    <text evidence="4">Lacks conserved residue(s) required for the propagation of feature annotation.</text>
</comment>
<keyword evidence="1 4" id="KW-0963">Cytoplasm</keyword>
<comment type="function">
    <text evidence="4">Removes the pyruvyl group from chorismate, with concomitant aromatization of the ring, to provide 4-hydroxybenzoate (4HB) for the ubiquinone pathway.</text>
</comment>
<dbReference type="EC" id="4.1.3.40" evidence="4"/>
<evidence type="ECO:0000256" key="1">
    <source>
        <dbReference type="ARBA" id="ARBA00022490"/>
    </source>
</evidence>
<dbReference type="InterPro" id="IPR028978">
    <property type="entry name" value="Chorismate_lyase_/UTRA_dom_sf"/>
</dbReference>
<dbReference type="HAMAP" id="MF_01632">
    <property type="entry name" value="UbiC"/>
    <property type="match status" value="1"/>
</dbReference>
<comment type="pathway">
    <text evidence="4">Cofactor biosynthesis; ubiquinone biosynthesis.</text>
</comment>
<evidence type="ECO:0000313" key="5">
    <source>
        <dbReference type="EMBL" id="MEL0617068.1"/>
    </source>
</evidence>
<keyword evidence="6" id="KW-1185">Reference proteome</keyword>
<dbReference type="RefSeq" id="WP_341542411.1">
    <property type="nucleotide sequence ID" value="NZ_JBAKAP010000008.1"/>
</dbReference>
<dbReference type="Gene3D" id="3.40.1410.10">
    <property type="entry name" value="Chorismate lyase-like"/>
    <property type="match status" value="1"/>
</dbReference>
<accession>A0ABU9GGV8</accession>
<reference evidence="5 6" key="1">
    <citation type="submission" date="2024-02" db="EMBL/GenBank/DDBJ databases">
        <title>Bacteria isolated from the canopy kelp, Nereocystis luetkeana.</title>
        <authorList>
            <person name="Pfister C.A."/>
            <person name="Younker I.T."/>
            <person name="Light S.H."/>
        </authorList>
    </citation>
    <scope>NUCLEOTIDE SEQUENCE [LARGE SCALE GENOMIC DNA]</scope>
    <source>
        <strain evidence="5 6">TI.5.07</strain>
    </source>
</reference>
<evidence type="ECO:0000313" key="6">
    <source>
        <dbReference type="Proteomes" id="UP001378242"/>
    </source>
</evidence>
<keyword evidence="4" id="KW-0670">Pyruvate</keyword>
<feature type="binding site" evidence="4">
    <location>
        <position position="203"/>
    </location>
    <ligand>
        <name>substrate</name>
    </ligand>
</feature>
<proteinExistence type="inferred from homology"/>
<comment type="caution">
    <text evidence="5">The sequence shown here is derived from an EMBL/GenBank/DDBJ whole genome shotgun (WGS) entry which is preliminary data.</text>
</comment>
<sequence length="215" mass="24269">MVCHSHSAAFAGKIAIRAMSRSELNTPCAHQRAMDSAVRRHWQPAASLQGVMPAGWWPWLSSSDSLTQRLDHAMRMLDGQGLRVRLLLQDTGPARRDEARMLGIAPRRHVWRREVALCHGDEPWVIARSLAALDLAHGHRLSTLGEGSLGHWLFRQPDLTRSAIDVSRAPLRLASTQPLARTASLWMRRSMFSHGRFRVLVQEGFTPRFQHALEL</sequence>
<dbReference type="GO" id="GO:0008813">
    <property type="term" value="F:chorismate lyase activity"/>
    <property type="evidence" value="ECO:0007669"/>
    <property type="project" value="UniProtKB-EC"/>
</dbReference>
<name>A0ABU9GGV8_COBMA</name>
<comment type="similarity">
    <text evidence="4">Belongs to the UbiC family.</text>
</comment>
<feature type="binding site" evidence="4">
    <location>
        <position position="113"/>
    </location>
    <ligand>
        <name>substrate</name>
    </ligand>
</feature>
<comment type="catalytic activity">
    <reaction evidence="4">
        <text>chorismate = 4-hydroxybenzoate + pyruvate</text>
        <dbReference type="Rhea" id="RHEA:16505"/>
        <dbReference type="ChEBI" id="CHEBI:15361"/>
        <dbReference type="ChEBI" id="CHEBI:17879"/>
        <dbReference type="ChEBI" id="CHEBI:29748"/>
        <dbReference type="EC" id="4.1.3.40"/>
    </reaction>
</comment>
<evidence type="ECO:0000256" key="3">
    <source>
        <dbReference type="ARBA" id="ARBA00023239"/>
    </source>
</evidence>
<dbReference type="SUPFAM" id="SSF64288">
    <property type="entry name" value="Chorismate lyase-like"/>
    <property type="match status" value="1"/>
</dbReference>
<protein>
    <recommendedName>
        <fullName evidence="4">Probable chorismate pyruvate-lyase</fullName>
        <shortName evidence="4">CL</shortName>
        <shortName evidence="4">CPL</shortName>
        <ecNumber evidence="4">4.1.3.40</ecNumber>
    </recommendedName>
</protein>
<dbReference type="PANTHER" id="PTHR38683:SF1">
    <property type="entry name" value="CHORISMATE PYRUVATE-LYASE"/>
    <property type="match status" value="1"/>
</dbReference>
<dbReference type="Pfam" id="PF04345">
    <property type="entry name" value="Chor_lyase"/>
    <property type="match status" value="1"/>
</dbReference>
<gene>
    <name evidence="4" type="primary">ubiC</name>
    <name evidence="5" type="ORF">V6243_09490</name>
</gene>
<comment type="subcellular location">
    <subcellularLocation>
        <location evidence="4">Cytoplasm</location>
    </subcellularLocation>
</comment>
<dbReference type="EMBL" id="JBAKAP010000008">
    <property type="protein sequence ID" value="MEL0617068.1"/>
    <property type="molecule type" value="Genomic_DNA"/>
</dbReference>
<keyword evidence="2 4" id="KW-0831">Ubiquinone biosynthesis</keyword>
<dbReference type="Proteomes" id="UP001378242">
    <property type="component" value="Unassembled WGS sequence"/>
</dbReference>
<feature type="binding site" evidence="4">
    <location>
        <position position="149"/>
    </location>
    <ligand>
        <name>substrate</name>
    </ligand>
</feature>
<keyword evidence="3 4" id="KW-0456">Lyase</keyword>
<evidence type="ECO:0000256" key="2">
    <source>
        <dbReference type="ARBA" id="ARBA00022688"/>
    </source>
</evidence>
<organism evidence="5 6">
    <name type="scientific">Cobetia marina</name>
    <name type="common">Deleya marina</name>
    <dbReference type="NCBI Taxonomy" id="28258"/>
    <lineage>
        <taxon>Bacteria</taxon>
        <taxon>Pseudomonadati</taxon>
        <taxon>Pseudomonadota</taxon>
        <taxon>Gammaproteobacteria</taxon>
        <taxon>Oceanospirillales</taxon>
        <taxon>Halomonadaceae</taxon>
        <taxon>Cobetia</taxon>
    </lineage>
</organism>
<dbReference type="PANTHER" id="PTHR38683">
    <property type="entry name" value="CHORISMATE PYRUVATE-LYASE"/>
    <property type="match status" value="1"/>
</dbReference>
<evidence type="ECO:0000256" key="4">
    <source>
        <dbReference type="HAMAP-Rule" id="MF_01632"/>
    </source>
</evidence>